<dbReference type="InterPro" id="IPR035992">
    <property type="entry name" value="Ricin_B-like_lectins"/>
</dbReference>
<feature type="chain" id="PRO_5008706729" evidence="1">
    <location>
        <begin position="17"/>
        <end position="159"/>
    </location>
</feature>
<dbReference type="Pfam" id="PF14200">
    <property type="entry name" value="RicinB_lectin_2"/>
    <property type="match status" value="1"/>
</dbReference>
<dbReference type="CDD" id="cd00161">
    <property type="entry name" value="beta-trefoil_Ricin-like"/>
    <property type="match status" value="1"/>
</dbReference>
<accession>A0A1C4WC04</accession>
<dbReference type="SUPFAM" id="SSF50370">
    <property type="entry name" value="Ricin B-like lectins"/>
    <property type="match status" value="1"/>
</dbReference>
<dbReference type="AlphaFoldDB" id="A0A1C4WC04"/>
<protein>
    <submittedName>
        <fullName evidence="3">Ricin-type beta-trefoil lectin domain-like</fullName>
    </submittedName>
</protein>
<dbReference type="Gene3D" id="2.80.10.50">
    <property type="match status" value="1"/>
</dbReference>
<name>A0A1C4WC04_MICVI</name>
<feature type="signal peptide" evidence="1">
    <location>
        <begin position="1"/>
        <end position="16"/>
    </location>
</feature>
<dbReference type="InterPro" id="IPR000772">
    <property type="entry name" value="Ricin_B_lectin"/>
</dbReference>
<evidence type="ECO:0000313" key="3">
    <source>
        <dbReference type="EMBL" id="SCE93728.1"/>
    </source>
</evidence>
<keyword evidence="1" id="KW-0732">Signal</keyword>
<evidence type="ECO:0000256" key="1">
    <source>
        <dbReference type="SAM" id="SignalP"/>
    </source>
</evidence>
<feature type="domain" description="Ricin B lectin" evidence="2">
    <location>
        <begin position="20"/>
        <end position="156"/>
    </location>
</feature>
<reference evidence="4" key="1">
    <citation type="submission" date="2016-06" db="EMBL/GenBank/DDBJ databases">
        <authorList>
            <person name="Varghese N."/>
            <person name="Submissions Spin"/>
        </authorList>
    </citation>
    <scope>NUCLEOTIDE SEQUENCE [LARGE SCALE GENOMIC DNA]</scope>
    <source>
        <strain evidence="4">DSM 43909</strain>
    </source>
</reference>
<dbReference type="EMBL" id="LT607411">
    <property type="protein sequence ID" value="SCE93728.1"/>
    <property type="molecule type" value="Genomic_DNA"/>
</dbReference>
<sequence length="159" mass="18192">MAFLMIVTGFPSGAQAAFNTYQYYEFVNRHSGGCMEVDYGRTYSGADVTEDWCFGSVNYQRWQFRPTGEPGWYQIAVKHTGMCLSVRGAQVVDGADVVQESCMNVDHQKWKVVDLSYGYIQIVAKHSYKCLDLAGGDWNIIQHYCWNGNNQQWWLRSVS</sequence>
<gene>
    <name evidence="3" type="ORF">GA0074695_2285</name>
</gene>
<dbReference type="GO" id="GO:0030246">
    <property type="term" value="F:carbohydrate binding"/>
    <property type="evidence" value="ECO:0007669"/>
    <property type="project" value="UniProtKB-KW"/>
</dbReference>
<dbReference type="Proteomes" id="UP000198242">
    <property type="component" value="Chromosome I"/>
</dbReference>
<dbReference type="SMART" id="SM00458">
    <property type="entry name" value="RICIN"/>
    <property type="match status" value="1"/>
</dbReference>
<organism evidence="3 4">
    <name type="scientific">Micromonospora viridifaciens</name>
    <dbReference type="NCBI Taxonomy" id="1881"/>
    <lineage>
        <taxon>Bacteria</taxon>
        <taxon>Bacillati</taxon>
        <taxon>Actinomycetota</taxon>
        <taxon>Actinomycetes</taxon>
        <taxon>Micromonosporales</taxon>
        <taxon>Micromonosporaceae</taxon>
        <taxon>Micromonospora</taxon>
    </lineage>
</organism>
<proteinExistence type="predicted"/>
<evidence type="ECO:0000259" key="2">
    <source>
        <dbReference type="SMART" id="SM00458"/>
    </source>
</evidence>
<evidence type="ECO:0000313" key="4">
    <source>
        <dbReference type="Proteomes" id="UP000198242"/>
    </source>
</evidence>
<keyword evidence="4" id="KW-1185">Reference proteome</keyword>
<keyword evidence="3" id="KW-0430">Lectin</keyword>
<dbReference type="PROSITE" id="PS50231">
    <property type="entry name" value="RICIN_B_LECTIN"/>
    <property type="match status" value="1"/>
</dbReference>